<name>A0A8S1W0N0_PAROT</name>
<sequence>MWNQCSFFLYHLGEKLVNGMNLKKLSTGNKIGFFFWVAVFGKNLVLRLNKEDKNEVMELSENFAEDNNIQLRDSQLSLKAIMNN</sequence>
<protein>
    <submittedName>
        <fullName evidence="1">Uncharacterized protein</fullName>
    </submittedName>
</protein>
<accession>A0A8S1W0N0</accession>
<comment type="caution">
    <text evidence="1">The sequence shown here is derived from an EMBL/GenBank/DDBJ whole genome shotgun (WGS) entry which is preliminary data.</text>
</comment>
<dbReference type="Proteomes" id="UP000683925">
    <property type="component" value="Unassembled WGS sequence"/>
</dbReference>
<proteinExistence type="predicted"/>
<evidence type="ECO:0000313" key="2">
    <source>
        <dbReference type="Proteomes" id="UP000683925"/>
    </source>
</evidence>
<evidence type="ECO:0000313" key="1">
    <source>
        <dbReference type="EMBL" id="CAD8179756.1"/>
    </source>
</evidence>
<organism evidence="1 2">
    <name type="scientific">Paramecium octaurelia</name>
    <dbReference type="NCBI Taxonomy" id="43137"/>
    <lineage>
        <taxon>Eukaryota</taxon>
        <taxon>Sar</taxon>
        <taxon>Alveolata</taxon>
        <taxon>Ciliophora</taxon>
        <taxon>Intramacronucleata</taxon>
        <taxon>Oligohymenophorea</taxon>
        <taxon>Peniculida</taxon>
        <taxon>Parameciidae</taxon>
        <taxon>Paramecium</taxon>
    </lineage>
</organism>
<dbReference type="EMBL" id="CAJJDP010000072">
    <property type="protein sequence ID" value="CAD8179756.1"/>
    <property type="molecule type" value="Genomic_DNA"/>
</dbReference>
<reference evidence="1" key="1">
    <citation type="submission" date="2021-01" db="EMBL/GenBank/DDBJ databases">
        <authorList>
            <consortium name="Genoscope - CEA"/>
            <person name="William W."/>
        </authorList>
    </citation>
    <scope>NUCLEOTIDE SEQUENCE</scope>
</reference>
<dbReference type="AlphaFoldDB" id="A0A8S1W0N0"/>
<gene>
    <name evidence="1" type="ORF">POCTA_138.1.T0730184</name>
</gene>
<keyword evidence="2" id="KW-1185">Reference proteome</keyword>